<proteinExistence type="predicted"/>
<accession>A0A094WSE0</accession>
<dbReference type="OrthoDB" id="2567918at2"/>
<dbReference type="Proteomes" id="UP000002754">
    <property type="component" value="Unassembled WGS sequence"/>
</dbReference>
<organism evidence="1 3">
    <name type="scientific">Alkalihalobacillus alcalophilus ATCC 27647 = CGMCC 1.3604</name>
    <dbReference type="NCBI Taxonomy" id="1218173"/>
    <lineage>
        <taxon>Bacteria</taxon>
        <taxon>Bacillati</taxon>
        <taxon>Bacillota</taxon>
        <taxon>Bacilli</taxon>
        <taxon>Bacillales</taxon>
        <taxon>Bacillaceae</taxon>
        <taxon>Alkalihalobacillus</taxon>
    </lineage>
</organism>
<sequence>MNGQTVFNLNIFFDESGKNSSDRPHLMGALAIPEEIYLRSEIEDLNQIIRNKKLHWVDYKGDSRERNTIWKIIKQMMNYQELIKMNVFNYDQTIIKMNARDFTDVDPSLFFSSIYMKLPERIVYGLLRKFGTHLQVNTHIFIEDAEEYRKKEVQLAETLPKQLNVQAIYRGENYKIKSSKYVPKQQQVGLETIDLLLGMIRTIIKNSGFNNSEGSRKNREQVSLVIKLLKDSNFHSFLKNIKYYEWSNTYELNELDFNNYLNHL</sequence>
<keyword evidence="3" id="KW-1185">Reference proteome</keyword>
<reference evidence="1 3" key="1">
    <citation type="journal article" date="2014" name="Genome Announc.">
        <title>Draft Genome Sequence of Bacillus alcalophilus AV1934, a Classic Alkaliphile Isolated from Human Feces in 1934.</title>
        <authorList>
            <person name="Attie O."/>
            <person name="Jayaprakash A."/>
            <person name="Shah H."/>
            <person name="Paulsen I.T."/>
            <person name="Morino M."/>
            <person name="Takahashi Y."/>
            <person name="Narumi I."/>
            <person name="Sachidanandam R."/>
            <person name="Satoh K."/>
            <person name="Ito M."/>
            <person name="Krulwich T.A."/>
        </authorList>
    </citation>
    <scope>NUCLEOTIDE SEQUENCE [LARGE SCALE GENOMIC DNA]</scope>
    <source>
        <strain evidence="1 3">AV1934</strain>
    </source>
</reference>
<evidence type="ECO:0008006" key="5">
    <source>
        <dbReference type="Google" id="ProtNLM"/>
    </source>
</evidence>
<dbReference type="EMBL" id="JALP01000255">
    <property type="protein sequence ID" value="THG89201.1"/>
    <property type="molecule type" value="Genomic_DNA"/>
</dbReference>
<evidence type="ECO:0000313" key="4">
    <source>
        <dbReference type="Proteomes" id="UP000297014"/>
    </source>
</evidence>
<comment type="caution">
    <text evidence="1">The sequence shown here is derived from an EMBL/GenBank/DDBJ whole genome shotgun (WGS) entry which is preliminary data.</text>
</comment>
<dbReference type="EMBL" id="ALPT02000003">
    <property type="protein sequence ID" value="KGA98983.1"/>
    <property type="molecule type" value="Genomic_DNA"/>
</dbReference>
<dbReference type="Proteomes" id="UP000297014">
    <property type="component" value="Unassembled WGS sequence"/>
</dbReference>
<evidence type="ECO:0000313" key="3">
    <source>
        <dbReference type="Proteomes" id="UP000002754"/>
    </source>
</evidence>
<evidence type="ECO:0000313" key="1">
    <source>
        <dbReference type="EMBL" id="KGA98983.1"/>
    </source>
</evidence>
<evidence type="ECO:0000313" key="2">
    <source>
        <dbReference type="EMBL" id="THG89201.1"/>
    </source>
</evidence>
<dbReference type="eggNOG" id="ENOG502ZBME">
    <property type="taxonomic scope" value="Bacteria"/>
</dbReference>
<dbReference type="RefSeq" id="WP_003321824.1">
    <property type="nucleotide sequence ID" value="NZ_ALPT02000003.1"/>
</dbReference>
<reference evidence="2 4" key="2">
    <citation type="submission" date="2014-01" db="EMBL/GenBank/DDBJ databases">
        <title>Draft genome sequencing of Bacillus alcalophilus CGMCC 1.3604.</title>
        <authorList>
            <person name="Yang J."/>
            <person name="Diao L."/>
            <person name="Yang S."/>
        </authorList>
    </citation>
    <scope>NUCLEOTIDE SEQUENCE [LARGE SCALE GENOMIC DNA]</scope>
    <source>
        <strain evidence="2 4">CGMCC 1.3604</strain>
    </source>
</reference>
<gene>
    <name evidence="2" type="ORF">AJ85_19010</name>
    <name evidence="1" type="ORF">BALCAV_0201690</name>
</gene>
<dbReference type="AlphaFoldDB" id="A0A094WSE0"/>
<dbReference type="Pfam" id="PF12686">
    <property type="entry name" value="DUF3800"/>
    <property type="match status" value="1"/>
</dbReference>
<protein>
    <recommendedName>
        <fullName evidence="5">DUF3800 domain-containing protein</fullName>
    </recommendedName>
</protein>
<dbReference type="InterPro" id="IPR024524">
    <property type="entry name" value="DUF3800"/>
</dbReference>
<name>A0A094WSE0_ALKAL</name>